<feature type="region of interest" description="Disordered" evidence="1">
    <location>
        <begin position="131"/>
        <end position="150"/>
    </location>
</feature>
<dbReference type="AlphaFoldDB" id="A0A379TPE2"/>
<accession>A0A379TPE2</accession>
<protein>
    <submittedName>
        <fullName evidence="2">Gp7</fullName>
    </submittedName>
</protein>
<proteinExistence type="predicted"/>
<feature type="compositionally biased region" description="Polar residues" evidence="1">
    <location>
        <begin position="56"/>
        <end position="84"/>
    </location>
</feature>
<evidence type="ECO:0000256" key="1">
    <source>
        <dbReference type="SAM" id="MobiDB-lite"/>
    </source>
</evidence>
<dbReference type="EMBL" id="UGWI01000003">
    <property type="protein sequence ID" value="SUG52472.1"/>
    <property type="molecule type" value="Genomic_DNA"/>
</dbReference>
<organism evidence="2 3">
    <name type="scientific">Salmonella enterica</name>
    <name type="common">Salmonella choleraesuis</name>
    <dbReference type="NCBI Taxonomy" id="28901"/>
    <lineage>
        <taxon>Bacteria</taxon>
        <taxon>Pseudomonadati</taxon>
        <taxon>Pseudomonadota</taxon>
        <taxon>Gammaproteobacteria</taxon>
        <taxon>Enterobacterales</taxon>
        <taxon>Enterobacteriaceae</taxon>
        <taxon>Salmonella</taxon>
    </lineage>
</organism>
<dbReference type="Proteomes" id="UP000254773">
    <property type="component" value="Unassembled WGS sequence"/>
</dbReference>
<sequence length="150" mass="16057">MAGKTPKTAVKNEGTADTDQTSTHEDGTTVPTEETAVKNEGTADTDQTSTHEDGTTVPTEETTVKNEGTADTDQTNAHVDGTTVSTEVNVERKAVTFLGPYHRYSRGDVACFDVQYAEALVERRIAVWPEDAKKVLSPQSGASDHDTDIG</sequence>
<name>A0A379TPE2_SALER</name>
<reference evidence="2 3" key="1">
    <citation type="submission" date="2018-06" db="EMBL/GenBank/DDBJ databases">
        <authorList>
            <consortium name="Pathogen Informatics"/>
            <person name="Doyle S."/>
        </authorList>
    </citation>
    <scope>NUCLEOTIDE SEQUENCE [LARGE SCALE GENOMIC DNA]</scope>
    <source>
        <strain evidence="2 3">NCTC9854</strain>
    </source>
</reference>
<evidence type="ECO:0000313" key="2">
    <source>
        <dbReference type="EMBL" id="SUG52472.1"/>
    </source>
</evidence>
<evidence type="ECO:0000313" key="3">
    <source>
        <dbReference type="Proteomes" id="UP000254773"/>
    </source>
</evidence>
<gene>
    <name evidence="2" type="ORF">NCTC9854_04583</name>
</gene>
<feature type="region of interest" description="Disordered" evidence="1">
    <location>
        <begin position="1"/>
        <end position="84"/>
    </location>
</feature>